<dbReference type="Pfam" id="PF24524">
    <property type="entry name" value="DUF7596"/>
    <property type="match status" value="1"/>
</dbReference>
<feature type="compositionally biased region" description="Polar residues" evidence="1">
    <location>
        <begin position="59"/>
        <end position="69"/>
    </location>
</feature>
<evidence type="ECO:0000313" key="3">
    <source>
        <dbReference type="EMBL" id="KAL3092417.1"/>
    </source>
</evidence>
<sequence length="390" mass="43139">MLSAQRLISSSKPARVLPGHLFPLNNNRGLLDLEDVYAATVFADSSADGTDKEAKVSPGPNSARTTEGTEGQEIVGFGLFHKCTPNQFYCSLVSVSKQIEPLFVNVKRVAELKKSETEKEENANKGTGRHILLRLTDVHQSLPDLSSLPQYFSAFAEPIGRPLLQCIFDEFVRVHVGIHEMETRCNFSVDLYDADSGMDEHPDTQWRDFAGFVVADRSRFCEIELDSAAFLSSFDDNSLSVNAPVVLHSVSPSNRALFHDYDQSVSVMGREEYLDFLLNLAGVEGVIAIDEQKKQPIGYILAYGGRVLQCYADEEKVAGALFCAVCRALRSPASLSLFLRLSHDEFPVLSARLFGAASRVRRVRRFHSRSVPAAVKWAKVLAPAIGLHLF</sequence>
<dbReference type="EMBL" id="JBICCN010000118">
    <property type="protein sequence ID" value="KAL3092417.1"/>
    <property type="molecule type" value="Genomic_DNA"/>
</dbReference>
<dbReference type="Proteomes" id="UP001620645">
    <property type="component" value="Unassembled WGS sequence"/>
</dbReference>
<name>A0ABD2JP69_HETSC</name>
<keyword evidence="4" id="KW-1185">Reference proteome</keyword>
<gene>
    <name evidence="3" type="ORF">niasHS_007626</name>
</gene>
<evidence type="ECO:0000259" key="2">
    <source>
        <dbReference type="Pfam" id="PF24524"/>
    </source>
</evidence>
<protein>
    <recommendedName>
        <fullName evidence="2">DUF7596 domain-containing protein</fullName>
    </recommendedName>
</protein>
<evidence type="ECO:0000256" key="1">
    <source>
        <dbReference type="SAM" id="MobiDB-lite"/>
    </source>
</evidence>
<organism evidence="3 4">
    <name type="scientific">Heterodera schachtii</name>
    <name type="common">Sugarbeet cyst nematode worm</name>
    <name type="synonym">Tylenchus schachtii</name>
    <dbReference type="NCBI Taxonomy" id="97005"/>
    <lineage>
        <taxon>Eukaryota</taxon>
        <taxon>Metazoa</taxon>
        <taxon>Ecdysozoa</taxon>
        <taxon>Nematoda</taxon>
        <taxon>Chromadorea</taxon>
        <taxon>Rhabditida</taxon>
        <taxon>Tylenchina</taxon>
        <taxon>Tylenchomorpha</taxon>
        <taxon>Tylenchoidea</taxon>
        <taxon>Heteroderidae</taxon>
        <taxon>Heteroderinae</taxon>
        <taxon>Heterodera</taxon>
    </lineage>
</organism>
<proteinExistence type="predicted"/>
<dbReference type="AlphaFoldDB" id="A0ABD2JP69"/>
<comment type="caution">
    <text evidence="3">The sequence shown here is derived from an EMBL/GenBank/DDBJ whole genome shotgun (WGS) entry which is preliminary data.</text>
</comment>
<dbReference type="InterPro" id="IPR056017">
    <property type="entry name" value="DUF7596"/>
</dbReference>
<feature type="region of interest" description="Disordered" evidence="1">
    <location>
        <begin position="48"/>
        <end position="69"/>
    </location>
</feature>
<feature type="domain" description="DUF7596" evidence="2">
    <location>
        <begin position="66"/>
        <end position="214"/>
    </location>
</feature>
<evidence type="ECO:0000313" key="4">
    <source>
        <dbReference type="Proteomes" id="UP001620645"/>
    </source>
</evidence>
<reference evidence="3 4" key="1">
    <citation type="submission" date="2024-10" db="EMBL/GenBank/DDBJ databases">
        <authorList>
            <person name="Kim D."/>
        </authorList>
    </citation>
    <scope>NUCLEOTIDE SEQUENCE [LARGE SCALE GENOMIC DNA]</scope>
    <source>
        <strain evidence="3">Taebaek</strain>
    </source>
</reference>
<accession>A0ABD2JP69</accession>